<evidence type="ECO:0000259" key="4">
    <source>
        <dbReference type="PROSITE" id="PS50109"/>
    </source>
</evidence>
<evidence type="ECO:0000256" key="1">
    <source>
        <dbReference type="ARBA" id="ARBA00022777"/>
    </source>
</evidence>
<keyword evidence="2" id="KW-0902">Two-component regulatory system</keyword>
<dbReference type="PANTHER" id="PTHR40448">
    <property type="entry name" value="TWO-COMPONENT SENSOR HISTIDINE KINASE"/>
    <property type="match status" value="1"/>
</dbReference>
<name>A0ABV1AIU0_9FIRM</name>
<proteinExistence type="predicted"/>
<protein>
    <submittedName>
        <fullName evidence="5">GHKL domain-containing protein</fullName>
    </submittedName>
</protein>
<organism evidence="5 6">
    <name type="scientific">Blautia intestinihominis</name>
    <dbReference type="NCBI Taxonomy" id="3133152"/>
    <lineage>
        <taxon>Bacteria</taxon>
        <taxon>Bacillati</taxon>
        <taxon>Bacillota</taxon>
        <taxon>Clostridia</taxon>
        <taxon>Lachnospirales</taxon>
        <taxon>Lachnospiraceae</taxon>
        <taxon>Blautia</taxon>
    </lineage>
</organism>
<evidence type="ECO:0000256" key="3">
    <source>
        <dbReference type="SAM" id="Phobius"/>
    </source>
</evidence>
<dbReference type="Proteomes" id="UP001446032">
    <property type="component" value="Unassembled WGS sequence"/>
</dbReference>
<accession>A0ABV1AIU0</accession>
<comment type="caution">
    <text evidence="5">The sequence shown here is derived from an EMBL/GenBank/DDBJ whole genome shotgun (WGS) entry which is preliminary data.</text>
</comment>
<dbReference type="InterPro" id="IPR036890">
    <property type="entry name" value="HATPase_C_sf"/>
</dbReference>
<dbReference type="InterPro" id="IPR005467">
    <property type="entry name" value="His_kinase_dom"/>
</dbReference>
<keyword evidence="6" id="KW-1185">Reference proteome</keyword>
<dbReference type="Gene3D" id="3.30.565.10">
    <property type="entry name" value="Histidine kinase-like ATPase, C-terminal domain"/>
    <property type="match status" value="1"/>
</dbReference>
<dbReference type="Pfam" id="PF14501">
    <property type="entry name" value="HATPase_c_5"/>
    <property type="match status" value="1"/>
</dbReference>
<evidence type="ECO:0000256" key="2">
    <source>
        <dbReference type="ARBA" id="ARBA00023012"/>
    </source>
</evidence>
<keyword evidence="1" id="KW-0808">Transferase</keyword>
<dbReference type="CDD" id="cd16935">
    <property type="entry name" value="HATPase_AgrC-ComD-like"/>
    <property type="match status" value="1"/>
</dbReference>
<keyword evidence="1" id="KW-0418">Kinase</keyword>
<dbReference type="EMBL" id="JBBMEI010000010">
    <property type="protein sequence ID" value="MEQ2357656.1"/>
    <property type="molecule type" value="Genomic_DNA"/>
</dbReference>
<sequence length="273" mass="31478">MTVLISGTFLGVNILVIPQRHETLYLNRMFFIFWCVLGILLSLMLMIYVLFYFVAVALLDSAKVSERNHFLEMQEAQYLKQTKYMEETARVRHDFRHTLHTLKMLADEKEYDSLNQYLKKYINALPVSHVITYCQNNSVNALLNYLIPIARESAVDIRIYINIPEHLPVTDIDLCSILGNVLENAIDGCKTVSSEKRSVQLSVTTRHDSYLYIVSTNTFDGIVKKEKNQYQTTRKNGHGIGLSSIQLTVEKYNGTVQFSNDDSRFYVDIMIPI</sequence>
<keyword evidence="3" id="KW-0472">Membrane</keyword>
<feature type="transmembrane region" description="Helical" evidence="3">
    <location>
        <begin position="31"/>
        <end position="59"/>
    </location>
</feature>
<keyword evidence="3" id="KW-0812">Transmembrane</keyword>
<evidence type="ECO:0000313" key="6">
    <source>
        <dbReference type="Proteomes" id="UP001446032"/>
    </source>
</evidence>
<gene>
    <name evidence="5" type="ORF">WMO75_04735</name>
</gene>
<feature type="domain" description="Histidine kinase" evidence="4">
    <location>
        <begin position="90"/>
        <end position="273"/>
    </location>
</feature>
<evidence type="ECO:0000313" key="5">
    <source>
        <dbReference type="EMBL" id="MEQ2357656.1"/>
    </source>
</evidence>
<dbReference type="InterPro" id="IPR032834">
    <property type="entry name" value="NatK-like_C"/>
</dbReference>
<keyword evidence="3" id="KW-1133">Transmembrane helix</keyword>
<dbReference type="RefSeq" id="WP_173907449.1">
    <property type="nucleotide sequence ID" value="NZ_JBBMEI010000010.1"/>
</dbReference>
<dbReference type="PANTHER" id="PTHR40448:SF1">
    <property type="entry name" value="TWO-COMPONENT SENSOR HISTIDINE KINASE"/>
    <property type="match status" value="1"/>
</dbReference>
<dbReference type="PROSITE" id="PS50109">
    <property type="entry name" value="HIS_KIN"/>
    <property type="match status" value="1"/>
</dbReference>
<dbReference type="SUPFAM" id="SSF55874">
    <property type="entry name" value="ATPase domain of HSP90 chaperone/DNA topoisomerase II/histidine kinase"/>
    <property type="match status" value="1"/>
</dbReference>
<reference evidence="5 6" key="1">
    <citation type="submission" date="2024-03" db="EMBL/GenBank/DDBJ databases">
        <title>Human intestinal bacterial collection.</title>
        <authorList>
            <person name="Pauvert C."/>
            <person name="Hitch T.C.A."/>
            <person name="Clavel T."/>
        </authorList>
    </citation>
    <scope>NUCLEOTIDE SEQUENCE [LARGE SCALE GENOMIC DNA]</scope>
    <source>
        <strain evidence="5 6">CLA-AA-H95</strain>
    </source>
</reference>